<dbReference type="GO" id="GO:0005085">
    <property type="term" value="F:guanyl-nucleotide exchange factor activity"/>
    <property type="evidence" value="ECO:0007669"/>
    <property type="project" value="InterPro"/>
</dbReference>
<gene>
    <name evidence="9" type="ORF">CTEN210_05097</name>
</gene>
<evidence type="ECO:0000256" key="5">
    <source>
        <dbReference type="ARBA" id="ARBA00022927"/>
    </source>
</evidence>
<keyword evidence="5" id="KW-0653">Protein transport</keyword>
<protein>
    <recommendedName>
        <fullName evidence="8">SEC7 domain-containing protein</fullName>
    </recommendedName>
</protein>
<dbReference type="Pfam" id="PF16213">
    <property type="entry name" value="DCB"/>
    <property type="match status" value="1"/>
</dbReference>
<evidence type="ECO:0000313" key="9">
    <source>
        <dbReference type="EMBL" id="GFH48621.1"/>
    </source>
</evidence>
<comment type="subcellular location">
    <subcellularLocation>
        <location evidence="2">Cytoplasm</location>
    </subcellularLocation>
    <subcellularLocation>
        <location evidence="1">Membrane</location>
    </subcellularLocation>
</comment>
<evidence type="ECO:0000256" key="7">
    <source>
        <dbReference type="SAM" id="MobiDB-lite"/>
    </source>
</evidence>
<name>A0AAD3CPA7_9STRA</name>
<dbReference type="Proteomes" id="UP001054902">
    <property type="component" value="Unassembled WGS sequence"/>
</dbReference>
<evidence type="ECO:0000256" key="3">
    <source>
        <dbReference type="ARBA" id="ARBA00022448"/>
    </source>
</evidence>
<organism evidence="9 10">
    <name type="scientific">Chaetoceros tenuissimus</name>
    <dbReference type="NCBI Taxonomy" id="426638"/>
    <lineage>
        <taxon>Eukaryota</taxon>
        <taxon>Sar</taxon>
        <taxon>Stramenopiles</taxon>
        <taxon>Ochrophyta</taxon>
        <taxon>Bacillariophyta</taxon>
        <taxon>Coscinodiscophyceae</taxon>
        <taxon>Chaetocerotophycidae</taxon>
        <taxon>Chaetocerotales</taxon>
        <taxon>Chaetocerotaceae</taxon>
        <taxon>Chaetoceros</taxon>
    </lineage>
</organism>
<dbReference type="InterPro" id="IPR023394">
    <property type="entry name" value="Sec7_C_sf"/>
</dbReference>
<evidence type="ECO:0000259" key="8">
    <source>
        <dbReference type="PROSITE" id="PS50190"/>
    </source>
</evidence>
<dbReference type="PROSITE" id="PS50190">
    <property type="entry name" value="SEC7"/>
    <property type="match status" value="1"/>
</dbReference>
<feature type="compositionally biased region" description="Basic and acidic residues" evidence="7">
    <location>
        <begin position="113"/>
        <end position="124"/>
    </location>
</feature>
<evidence type="ECO:0000256" key="4">
    <source>
        <dbReference type="ARBA" id="ARBA00022490"/>
    </source>
</evidence>
<dbReference type="EMBL" id="BLLK01000029">
    <property type="protein sequence ID" value="GFH48621.1"/>
    <property type="molecule type" value="Genomic_DNA"/>
</dbReference>
<dbReference type="InterPro" id="IPR000904">
    <property type="entry name" value="Sec7_dom"/>
</dbReference>
<keyword evidence="4" id="KW-0963">Cytoplasm</keyword>
<sequence length="2133" mass="237495">MPARSAELVPSSPKRRKALDFKAQQQAQHTATISLIVKNTGKIQKEIGFRRARLKQVYQKCSEAINILNKFKDVSWPPNQPESGDNDDNGDTIAGNSSIDLASSNESDGVIVNKDDVSTDKNDDVSTIANDSEAEFTDVDTIAETEADEGEIEEKEESDEIPGIARVTTEEEAELSKERAIAEAEAIAMGEEDVKMTSSLDETMDINGVVSDDSQVQHPTVETDTGAKPNDEKYKKMRKEVVSALNCYCLTITHPMATAKMIEIALECIGLLISNRYVSGTTIADEIVATEPDQEHADDFKKIPEIMRLINCICECADNASDAVQTAMCKDLLSLMTSPVCAVHESGMLKAVRTVFHIYLITKHEDVKKMSREVLLDMLRSVFQRMEAYDAMASSDSDEIESKGSFKLPDTPSNNRDEAENTGLFASRFHTDSYLLFRALCKLSAKPLPEDADDDASMSSGNLRVFAGSNKVSSDPMATATKILSLELIVCVFEHCGDAFRTGEKFIYAIKNFLCVSLLKNCVSSNTKVAHISLKVFLLLVYKFKNHLKAEIEVFIANVFLPVLESPNCPVERKSLVLEALRALCADPVLLTSIFLNYDCDFDAVNLYKTIVQHLTSVSIKGRNTAPTPSNKQKPMQDNFSLGVAGLEVLVVILQGFLRALNLPGGDDIDTEERSKARGNLQLDVGMAAKSEKEVVKKSSSNADDMAVTAQEIEHMENSVAGKIVDAFDKKRLAQQNFELGCVKFKLSAKQGLLFFIQSGLLHMDAKEVAAFFYEHREVLDKTQIGEIFGREPEASFVKDADADPEKGGVGFYIRVLHHYVDNLNFTRLKFDDAIRLFLSGFRLPGESQKVDRIMEKFAEQYTIQNEDVFPSADVCFILAFAVIMLQTDLHNPNIKPEKKITREGFINMNKGISVDGGDLPADFLSEIYISIKNRPFTLKEDEDARNYQKKTDDNGFNEVFFTTAAEERRRERFKKERAELVESTEKLFKRQNSGDARESDFGSSVNPKDVVKPMFDITWGPLLGALSQILEKAEDDTSIALCLNGFVYAVRIASQIHVVLARSTFVNSLAKFTALGSIKELKPRNIESIRTLLSIAIMDGQHLGDSWMPILQCISQLGRLLFFASGVDSDDNFLNSGKMQSTRSIQSTESRETEEINGRVVLEAINEILIEKVFSSTTKLSDSGILNMIDCLVHVSISEIEGDSKKAISGVGRSVRSIKTEDKEDKSNSGEGPRVYSLQKLVEVADYNMNKRSRLSWAKIWEVMANHFVVIGCHENANVSMFAIDALRQLSFKFLEKPELADFNFQRLFLQPFLSIMENPNSRADTRELILQCVDNTVRSSSFTIRSGWKIFFAILSISANDVSERNSYLGLSVLQYLVDSSLDDFCSGNKMSTDGSNDDGKGDNSQDYQLSAIEAKEQSTLAEDFIGLCGASLAFVESKKELDMALSMRALCHIACYADKIAEGKALPPHYNSQTSDKELPGYTYEGLNVEEERRMILWRPIFDGLANGISSKVTSNSSAVGCFVQRGSAITLRSILLRYGRLFSANELKAIMKYSIIPAIEIAAKNDSSPVLKIISESPTVSNLDFLNEPLPFPPPVDDEGLLRFAKESKLDDSHNTSKRAMGVAELLVEASFVDLKHGGSGNLSQAYTLLQKAPIQKNIDEPFPESWVATTAPIMLGMLTDMFCLIATNYSSSEAKELWQVTVGEMQKWAIGTPFAMSSSPSQSWKPSEALVRIGCKEIEHFSKKLISLFPSMEKGDVSMWLSFLCQNLAETLEYNVQLEQELHKNVSKEIADMDRVKEEEKSARAIRIVETPYGKGVIVGSRQDTYNDDVIDISIIELESGATLYGPMSAVANEITTEYHKVEVESKDSARKSKAKKVELMRKYISPLRVRCTSVYCLQNSFYHFLDLFSVHCGQTDISRLLESVEKSRSAAEKASIDKSLSTYFVEAMKLEWGDRVEEPQAAFTSDSGVGHLGRCEMFFLTQEASANSILIRLLSILFSETENKEWDTVQFAEPLLMSRMKDVLQKFIISERENGHKLDQNVWRAVKESGTKYAIHCTSFAAVVVNILNTILGFTNEQFQRQKTTLFPVLCSLISAQSEEIRMLVAQVLKEKVASLLQIPAEAFVDL</sequence>
<dbReference type="GO" id="GO:0016020">
    <property type="term" value="C:membrane"/>
    <property type="evidence" value="ECO:0007669"/>
    <property type="project" value="UniProtKB-SubCell"/>
</dbReference>
<feature type="compositionally biased region" description="Polar residues" evidence="7">
    <location>
        <begin position="94"/>
        <end position="107"/>
    </location>
</feature>
<evidence type="ECO:0000256" key="6">
    <source>
        <dbReference type="ARBA" id="ARBA00023136"/>
    </source>
</evidence>
<dbReference type="InterPro" id="IPR035999">
    <property type="entry name" value="Sec7_dom_sf"/>
</dbReference>
<dbReference type="PANTHER" id="PTHR10663:SF375">
    <property type="entry name" value="LD29171P"/>
    <property type="match status" value="1"/>
</dbReference>
<evidence type="ECO:0000256" key="2">
    <source>
        <dbReference type="ARBA" id="ARBA00004496"/>
    </source>
</evidence>
<dbReference type="GO" id="GO:0005737">
    <property type="term" value="C:cytoplasm"/>
    <property type="evidence" value="ECO:0007669"/>
    <property type="project" value="UniProtKB-SubCell"/>
</dbReference>
<dbReference type="SUPFAM" id="SSF48425">
    <property type="entry name" value="Sec7 domain"/>
    <property type="match status" value="1"/>
</dbReference>
<evidence type="ECO:0000256" key="1">
    <source>
        <dbReference type="ARBA" id="ARBA00004370"/>
    </source>
</evidence>
<dbReference type="SMART" id="SM00222">
    <property type="entry name" value="Sec7"/>
    <property type="match status" value="1"/>
</dbReference>
<dbReference type="Pfam" id="PF20252">
    <property type="entry name" value="BIG2_C"/>
    <property type="match status" value="1"/>
</dbReference>
<accession>A0AAD3CPA7</accession>
<dbReference type="InterPro" id="IPR032629">
    <property type="entry name" value="DCB_dom"/>
</dbReference>
<reference evidence="9 10" key="1">
    <citation type="journal article" date="2021" name="Sci. Rep.">
        <title>The genome of the diatom Chaetoceros tenuissimus carries an ancient integrated fragment of an extant virus.</title>
        <authorList>
            <person name="Hongo Y."/>
            <person name="Kimura K."/>
            <person name="Takaki Y."/>
            <person name="Yoshida Y."/>
            <person name="Baba S."/>
            <person name="Kobayashi G."/>
            <person name="Nagasaki K."/>
            <person name="Hano T."/>
            <person name="Tomaru Y."/>
        </authorList>
    </citation>
    <scope>NUCLEOTIDE SEQUENCE [LARGE SCALE GENOMIC DNA]</scope>
    <source>
        <strain evidence="9 10">NIES-3715</strain>
    </source>
</reference>
<dbReference type="Pfam" id="PF12783">
    <property type="entry name" value="Sec7-like_HUS"/>
    <property type="match status" value="1"/>
</dbReference>
<keyword evidence="6" id="KW-0472">Membrane</keyword>
<dbReference type="InterPro" id="IPR015403">
    <property type="entry name" value="Mon2/Sec7/BIG1-like_HDS"/>
</dbReference>
<proteinExistence type="predicted"/>
<feature type="region of interest" description="Disordered" evidence="7">
    <location>
        <begin position="73"/>
        <end position="125"/>
    </location>
</feature>
<dbReference type="GO" id="GO:0032012">
    <property type="term" value="P:regulation of ARF protein signal transduction"/>
    <property type="evidence" value="ECO:0007669"/>
    <property type="project" value="InterPro"/>
</dbReference>
<dbReference type="CDD" id="cd00171">
    <property type="entry name" value="Sec7"/>
    <property type="match status" value="1"/>
</dbReference>
<dbReference type="Gene3D" id="1.10.220.20">
    <property type="match status" value="1"/>
</dbReference>
<dbReference type="Pfam" id="PF09324">
    <property type="entry name" value="Sec7-like_HDS"/>
    <property type="match status" value="1"/>
</dbReference>
<comment type="caution">
    <text evidence="9">The sequence shown here is derived from an EMBL/GenBank/DDBJ whole genome shotgun (WGS) entry which is preliminary data.</text>
</comment>
<evidence type="ECO:0000313" key="10">
    <source>
        <dbReference type="Proteomes" id="UP001054902"/>
    </source>
</evidence>
<dbReference type="PANTHER" id="PTHR10663">
    <property type="entry name" value="GUANYL-NUCLEOTIDE EXCHANGE FACTOR"/>
    <property type="match status" value="1"/>
</dbReference>
<feature type="domain" description="SEC7" evidence="8">
    <location>
        <begin position="723"/>
        <end position="935"/>
    </location>
</feature>
<feature type="region of interest" description="Disordered" evidence="7">
    <location>
        <begin position="394"/>
        <end position="419"/>
    </location>
</feature>
<dbReference type="Pfam" id="PF01369">
    <property type="entry name" value="Sec7"/>
    <property type="match status" value="1"/>
</dbReference>
<dbReference type="FunFam" id="1.10.1000.11:FF:000002">
    <property type="entry name" value="Cytohesin 1"/>
    <property type="match status" value="1"/>
</dbReference>
<keyword evidence="10" id="KW-1185">Reference proteome</keyword>
<dbReference type="InterPro" id="IPR046455">
    <property type="entry name" value="Sec7/BIG1-like_C"/>
</dbReference>
<dbReference type="InterPro" id="IPR032691">
    <property type="entry name" value="Mon2/Sec7/BIG1-like_HUS"/>
</dbReference>
<keyword evidence="3" id="KW-0813">Transport</keyword>
<dbReference type="GO" id="GO:0015031">
    <property type="term" value="P:protein transport"/>
    <property type="evidence" value="ECO:0007669"/>
    <property type="project" value="UniProtKB-KW"/>
</dbReference>
<dbReference type="Gene3D" id="1.10.1000.11">
    <property type="entry name" value="Arf Nucleotide-binding Site Opener,domain 2"/>
    <property type="match status" value="1"/>
</dbReference>